<dbReference type="InterPro" id="IPR029063">
    <property type="entry name" value="SAM-dependent_MTases_sf"/>
</dbReference>
<organism evidence="1">
    <name type="scientific">marine sediment metagenome</name>
    <dbReference type="NCBI Taxonomy" id="412755"/>
    <lineage>
        <taxon>unclassified sequences</taxon>
        <taxon>metagenomes</taxon>
        <taxon>ecological metagenomes</taxon>
    </lineage>
</organism>
<evidence type="ECO:0008006" key="2">
    <source>
        <dbReference type="Google" id="ProtNLM"/>
    </source>
</evidence>
<dbReference type="SUPFAM" id="SSF53335">
    <property type="entry name" value="S-adenosyl-L-methionine-dependent methyltransferases"/>
    <property type="match status" value="1"/>
</dbReference>
<gene>
    <name evidence="1" type="ORF">S01H4_45240</name>
</gene>
<sequence length="206" mass="24330">LRKFTIKKISNYINYHIGKTLTYLDWVRKGKPVPPPNFIKENTIKKYAKRFKPRVFVETGTNYGEMINVVKYLFSRVISVELNRELYEKSKERFKDYPNIEIFNGDSSDILPKILPQIKEPILFWLDAHYSGDVTAQGQKETPIIEELEAIFNYYTKKSIILIDDARLFIGKNNYPSIEELKNFIKKNNSELRFKIENDVIVIHCK</sequence>
<proteinExistence type="predicted"/>
<comment type="caution">
    <text evidence="1">The sequence shown here is derived from an EMBL/GenBank/DDBJ whole genome shotgun (WGS) entry which is preliminary data.</text>
</comment>
<evidence type="ECO:0000313" key="1">
    <source>
        <dbReference type="EMBL" id="GAG97583.1"/>
    </source>
</evidence>
<dbReference type="Gene3D" id="3.40.50.150">
    <property type="entry name" value="Vaccinia Virus protein VP39"/>
    <property type="match status" value="1"/>
</dbReference>
<dbReference type="AlphaFoldDB" id="X1CN77"/>
<reference evidence="1" key="1">
    <citation type="journal article" date="2014" name="Front. Microbiol.">
        <title>High frequency of phylogenetically diverse reductive dehalogenase-homologous genes in deep subseafloor sedimentary metagenomes.</title>
        <authorList>
            <person name="Kawai M."/>
            <person name="Futagami T."/>
            <person name="Toyoda A."/>
            <person name="Takaki Y."/>
            <person name="Nishi S."/>
            <person name="Hori S."/>
            <person name="Arai W."/>
            <person name="Tsubouchi T."/>
            <person name="Morono Y."/>
            <person name="Uchiyama I."/>
            <person name="Ito T."/>
            <person name="Fujiyama A."/>
            <person name="Inagaki F."/>
            <person name="Takami H."/>
        </authorList>
    </citation>
    <scope>NUCLEOTIDE SEQUENCE</scope>
    <source>
        <strain evidence="1">Expedition CK06-06</strain>
    </source>
</reference>
<protein>
    <recommendedName>
        <fullName evidence="2">Methyltransferase FkbM domain-containing protein</fullName>
    </recommendedName>
</protein>
<feature type="non-terminal residue" evidence="1">
    <location>
        <position position="1"/>
    </location>
</feature>
<name>X1CN77_9ZZZZ</name>
<dbReference type="EMBL" id="BART01025168">
    <property type="protein sequence ID" value="GAG97583.1"/>
    <property type="molecule type" value="Genomic_DNA"/>
</dbReference>
<accession>X1CN77</accession>